<keyword evidence="3" id="KW-0804">Transcription</keyword>
<dbReference type="InterPro" id="IPR001845">
    <property type="entry name" value="HTH_ArsR_DNA-bd_dom"/>
</dbReference>
<dbReference type="SUPFAM" id="SSF46785">
    <property type="entry name" value="Winged helix' DNA-binding domain"/>
    <property type="match status" value="1"/>
</dbReference>
<dbReference type="GO" id="GO:0003700">
    <property type="term" value="F:DNA-binding transcription factor activity"/>
    <property type="evidence" value="ECO:0007669"/>
    <property type="project" value="InterPro"/>
</dbReference>
<dbReference type="PANTHER" id="PTHR33204">
    <property type="entry name" value="TRANSCRIPTIONAL REGULATOR, MARR FAMILY"/>
    <property type="match status" value="1"/>
</dbReference>
<sequence length="196" mass="21385">MPHPSLHKPACSVARALEVLGDRWTLLLVREILFGTRRFDDFATHLGIARTVLTERLNRLVEAGIVQQTPLKPGGRRFGYDLTQKGEDLVPALIAVMQWGDRWLQSPDTVPIRVTERTSGEELPTIQLRGRSGTLLAVDALDWAPGPGAGAPEIAPLIAAYEAQRPVRARSVPAPRRVAARAGAVRSRRVKPEGAA</sequence>
<accession>A0AA91DRW6</accession>
<dbReference type="InterPro" id="IPR011991">
    <property type="entry name" value="ArsR-like_HTH"/>
</dbReference>
<dbReference type="InterPro" id="IPR036388">
    <property type="entry name" value="WH-like_DNA-bd_sf"/>
</dbReference>
<dbReference type="Proteomes" id="UP000077852">
    <property type="component" value="Unassembled WGS sequence"/>
</dbReference>
<dbReference type="GO" id="GO:0003677">
    <property type="term" value="F:DNA binding"/>
    <property type="evidence" value="ECO:0007669"/>
    <property type="project" value="UniProtKB-KW"/>
</dbReference>
<organism evidence="5 6">
    <name type="scientific">Variovorax paradoxus</name>
    <dbReference type="NCBI Taxonomy" id="34073"/>
    <lineage>
        <taxon>Bacteria</taxon>
        <taxon>Pseudomonadati</taxon>
        <taxon>Pseudomonadota</taxon>
        <taxon>Betaproteobacteria</taxon>
        <taxon>Burkholderiales</taxon>
        <taxon>Comamonadaceae</taxon>
        <taxon>Variovorax</taxon>
    </lineage>
</organism>
<keyword evidence="1" id="KW-0805">Transcription regulation</keyword>
<comment type="caution">
    <text evidence="5">The sequence shown here is derived from an EMBL/GenBank/DDBJ whole genome shotgun (WGS) entry which is preliminary data.</text>
</comment>
<evidence type="ECO:0000313" key="6">
    <source>
        <dbReference type="Proteomes" id="UP000077852"/>
    </source>
</evidence>
<dbReference type="PROSITE" id="PS51118">
    <property type="entry name" value="HTH_HXLR"/>
    <property type="match status" value="1"/>
</dbReference>
<proteinExistence type="predicted"/>
<dbReference type="CDD" id="cd00090">
    <property type="entry name" value="HTH_ARSR"/>
    <property type="match status" value="1"/>
</dbReference>
<dbReference type="RefSeq" id="WP_081266224.1">
    <property type="nucleotide sequence ID" value="NZ_LVHG01000024.1"/>
</dbReference>
<dbReference type="Pfam" id="PF01638">
    <property type="entry name" value="HxlR"/>
    <property type="match status" value="1"/>
</dbReference>
<feature type="domain" description="HTH hxlR-type" evidence="4">
    <location>
        <begin position="11"/>
        <end position="108"/>
    </location>
</feature>
<evidence type="ECO:0000259" key="4">
    <source>
        <dbReference type="PROSITE" id="PS51118"/>
    </source>
</evidence>
<dbReference type="InterPro" id="IPR036390">
    <property type="entry name" value="WH_DNA-bd_sf"/>
</dbReference>
<gene>
    <name evidence="5" type="ORF">A3K87_07385</name>
</gene>
<evidence type="ECO:0000256" key="1">
    <source>
        <dbReference type="ARBA" id="ARBA00023015"/>
    </source>
</evidence>
<dbReference type="AlphaFoldDB" id="A0AA91DRW6"/>
<dbReference type="Gene3D" id="1.10.10.10">
    <property type="entry name" value="Winged helix-like DNA-binding domain superfamily/Winged helix DNA-binding domain"/>
    <property type="match status" value="1"/>
</dbReference>
<evidence type="ECO:0000256" key="3">
    <source>
        <dbReference type="ARBA" id="ARBA00023163"/>
    </source>
</evidence>
<protein>
    <recommendedName>
        <fullName evidence="4">HTH hxlR-type domain-containing protein</fullName>
    </recommendedName>
</protein>
<dbReference type="SMART" id="SM00418">
    <property type="entry name" value="HTH_ARSR"/>
    <property type="match status" value="1"/>
</dbReference>
<dbReference type="PANTHER" id="PTHR33204:SF18">
    <property type="entry name" value="TRANSCRIPTIONAL REGULATORY PROTEIN"/>
    <property type="match status" value="1"/>
</dbReference>
<reference evidence="5 6" key="1">
    <citation type="submission" date="2016-03" db="EMBL/GenBank/DDBJ databases">
        <title>Genome sequence of Variovorax paradoxus KB5.</title>
        <authorList>
            <person name="Jeong H."/>
            <person name="Hong C.E."/>
            <person name="Jo S.H."/>
            <person name="Park J.M."/>
        </authorList>
    </citation>
    <scope>NUCLEOTIDE SEQUENCE [LARGE SCALE GENOMIC DNA]</scope>
    <source>
        <strain evidence="5 6">KB5</strain>
    </source>
</reference>
<evidence type="ECO:0000313" key="5">
    <source>
        <dbReference type="EMBL" id="OAK66485.1"/>
    </source>
</evidence>
<evidence type="ECO:0000256" key="2">
    <source>
        <dbReference type="ARBA" id="ARBA00023125"/>
    </source>
</evidence>
<dbReference type="InterPro" id="IPR002577">
    <property type="entry name" value="HTH_HxlR"/>
</dbReference>
<name>A0AA91DRW6_VARPD</name>
<keyword evidence="2" id="KW-0238">DNA-binding</keyword>
<dbReference type="EMBL" id="LVHG01000024">
    <property type="protein sequence ID" value="OAK66485.1"/>
    <property type="molecule type" value="Genomic_DNA"/>
</dbReference>